<reference evidence="1" key="1">
    <citation type="submission" date="2020-08" db="EMBL/GenBank/DDBJ databases">
        <title>Multicomponent nature underlies the extraordinary mechanical properties of spider dragline silk.</title>
        <authorList>
            <person name="Kono N."/>
            <person name="Nakamura H."/>
            <person name="Mori M."/>
            <person name="Yoshida Y."/>
            <person name="Ohtoshi R."/>
            <person name="Malay A.D."/>
            <person name="Moran D.A.P."/>
            <person name="Tomita M."/>
            <person name="Numata K."/>
            <person name="Arakawa K."/>
        </authorList>
    </citation>
    <scope>NUCLEOTIDE SEQUENCE</scope>
</reference>
<comment type="caution">
    <text evidence="1">The sequence shown here is derived from an EMBL/GenBank/DDBJ whole genome shotgun (WGS) entry which is preliminary data.</text>
</comment>
<dbReference type="EMBL" id="BMAU01021175">
    <property type="protein sequence ID" value="GFX93697.1"/>
    <property type="molecule type" value="Genomic_DNA"/>
</dbReference>
<gene>
    <name evidence="1" type="ORF">TNCV_1588741</name>
</gene>
<evidence type="ECO:0000313" key="2">
    <source>
        <dbReference type="Proteomes" id="UP000887159"/>
    </source>
</evidence>
<dbReference type="AlphaFoldDB" id="A0A8X6RJF7"/>
<proteinExistence type="predicted"/>
<organism evidence="1 2">
    <name type="scientific">Trichonephila clavipes</name>
    <name type="common">Golden silk orbweaver</name>
    <name type="synonym">Nephila clavipes</name>
    <dbReference type="NCBI Taxonomy" id="2585209"/>
    <lineage>
        <taxon>Eukaryota</taxon>
        <taxon>Metazoa</taxon>
        <taxon>Ecdysozoa</taxon>
        <taxon>Arthropoda</taxon>
        <taxon>Chelicerata</taxon>
        <taxon>Arachnida</taxon>
        <taxon>Araneae</taxon>
        <taxon>Araneomorphae</taxon>
        <taxon>Entelegynae</taxon>
        <taxon>Araneoidea</taxon>
        <taxon>Nephilidae</taxon>
        <taxon>Trichonephila</taxon>
    </lineage>
</organism>
<evidence type="ECO:0000313" key="1">
    <source>
        <dbReference type="EMBL" id="GFX93697.1"/>
    </source>
</evidence>
<sequence length="91" mass="9985">MSVIILSFEHHAGDSAIWLGSTLIWWKSALGTVRDLPPLFPLPPASLAAQRLFRVPSCCKGTIHLQTSMPSLVFEPRAWQSASLTTVLDGR</sequence>
<name>A0A8X6RJF7_TRICX</name>
<keyword evidence="2" id="KW-1185">Reference proteome</keyword>
<dbReference type="Proteomes" id="UP000887159">
    <property type="component" value="Unassembled WGS sequence"/>
</dbReference>
<protein>
    <submittedName>
        <fullName evidence="1">Uncharacterized protein</fullName>
    </submittedName>
</protein>
<accession>A0A8X6RJF7</accession>